<dbReference type="AlphaFoldDB" id="A0A9P1D925"/>
<sequence length="621" mass="67602">MALVDSQAAFSLHCDKIDGTGWLKATMARNNLKTFSDLGFAVGTPQTPAAQSEFDQFCGTINNGLDMTISEAARVRRLHFEALSETPSPMNQAMPRLMTDPRITMHLLPLPTHAARASSSTTTPAPPKKENPATPKGRGKVRQNMSDNNMADDALHEQHVENIVAKEFNLQEAKKKLRTLQETQVSQESDLSTPKVSGGESKTDSYAGKSLANILMVELYAGSARLSKACQQVGVRSIAVDQTTQRSQGTRIFVCDVTDEAELGMLQSFLSAEQDNLAWVHFAPACGTASRAREKPNRSLEKAGFRVPKPCRSDEFPLGLPHLTGTDKEREFSLPAGAKLVHNDWLSSNSGAQGQFGDGALRAGIGEVAREGSKATGFSKQFKSLGVELDLRDFCRAEARIGHTSERREEIGAVLDDILRASCVTAKQAESLRGRLHWFESFAFGRVANGAVKTLGDLSLRGLKQIVLRPREIRDLCFLRDRVLQAPPLKLTPTCLMSWVVFTDGACEGPDGAKTGSIGGVLVCPRGTLVQFFGGQVPVDLMELLLSKSKNPIYELEEPTFVPHTITGSDLYGTSVRLDGTALSAINWAAWDEYMERCSDNLPDVSPHMGVPVQQPRLHGA</sequence>
<feature type="compositionally biased region" description="Polar residues" evidence="1">
    <location>
        <begin position="180"/>
        <end position="195"/>
    </location>
</feature>
<keyword evidence="4" id="KW-1185">Reference proteome</keyword>
<feature type="compositionally biased region" description="Low complexity" evidence="1">
    <location>
        <begin position="113"/>
        <end position="123"/>
    </location>
</feature>
<reference evidence="2" key="1">
    <citation type="submission" date="2022-10" db="EMBL/GenBank/DDBJ databases">
        <authorList>
            <person name="Chen Y."/>
            <person name="Dougan E. K."/>
            <person name="Chan C."/>
            <person name="Rhodes N."/>
            <person name="Thang M."/>
        </authorList>
    </citation>
    <scope>NUCLEOTIDE SEQUENCE</scope>
</reference>
<comment type="caution">
    <text evidence="2">The sequence shown here is derived from an EMBL/GenBank/DDBJ whole genome shotgun (WGS) entry which is preliminary data.</text>
</comment>
<protein>
    <submittedName>
        <fullName evidence="2">Uncharacterized protein</fullName>
    </submittedName>
</protein>
<dbReference type="Proteomes" id="UP001152797">
    <property type="component" value="Unassembled WGS sequence"/>
</dbReference>
<name>A0A9P1D925_9DINO</name>
<feature type="region of interest" description="Disordered" evidence="1">
    <location>
        <begin position="180"/>
        <end position="204"/>
    </location>
</feature>
<feature type="region of interest" description="Disordered" evidence="1">
    <location>
        <begin position="113"/>
        <end position="144"/>
    </location>
</feature>
<evidence type="ECO:0000313" key="3">
    <source>
        <dbReference type="EMBL" id="CAL4793756.1"/>
    </source>
</evidence>
<proteinExistence type="predicted"/>
<organism evidence="2">
    <name type="scientific">Cladocopium goreaui</name>
    <dbReference type="NCBI Taxonomy" id="2562237"/>
    <lineage>
        <taxon>Eukaryota</taxon>
        <taxon>Sar</taxon>
        <taxon>Alveolata</taxon>
        <taxon>Dinophyceae</taxon>
        <taxon>Suessiales</taxon>
        <taxon>Symbiodiniaceae</taxon>
        <taxon>Cladocopium</taxon>
    </lineage>
</organism>
<evidence type="ECO:0000313" key="2">
    <source>
        <dbReference type="EMBL" id="CAI4006444.1"/>
    </source>
</evidence>
<accession>A0A9P1D925</accession>
<gene>
    <name evidence="2" type="ORF">C1SCF055_LOCUS32084</name>
</gene>
<reference evidence="3 4" key="2">
    <citation type="submission" date="2024-05" db="EMBL/GenBank/DDBJ databases">
        <authorList>
            <person name="Chen Y."/>
            <person name="Shah S."/>
            <person name="Dougan E. K."/>
            <person name="Thang M."/>
            <person name="Chan C."/>
        </authorList>
    </citation>
    <scope>NUCLEOTIDE SEQUENCE [LARGE SCALE GENOMIC DNA]</scope>
</reference>
<evidence type="ECO:0000313" key="4">
    <source>
        <dbReference type="Proteomes" id="UP001152797"/>
    </source>
</evidence>
<dbReference type="EMBL" id="CAMXCT030003824">
    <property type="protein sequence ID" value="CAL4793756.1"/>
    <property type="molecule type" value="Genomic_DNA"/>
</dbReference>
<dbReference type="EMBL" id="CAMXCT010003824">
    <property type="protein sequence ID" value="CAI4006444.1"/>
    <property type="molecule type" value="Genomic_DNA"/>
</dbReference>
<dbReference type="EMBL" id="CAMXCT020003824">
    <property type="protein sequence ID" value="CAL1159819.1"/>
    <property type="molecule type" value="Genomic_DNA"/>
</dbReference>
<evidence type="ECO:0000256" key="1">
    <source>
        <dbReference type="SAM" id="MobiDB-lite"/>
    </source>
</evidence>